<evidence type="ECO:0000256" key="1">
    <source>
        <dbReference type="ARBA" id="ARBA00004141"/>
    </source>
</evidence>
<dbReference type="GO" id="GO:0016887">
    <property type="term" value="F:ATP hydrolysis activity"/>
    <property type="evidence" value="ECO:0007669"/>
    <property type="project" value="InterPro"/>
</dbReference>
<organism evidence="10 11">
    <name type="scientific">Chlamydomonas schloesseri</name>
    <dbReference type="NCBI Taxonomy" id="2026947"/>
    <lineage>
        <taxon>Eukaryota</taxon>
        <taxon>Viridiplantae</taxon>
        <taxon>Chlorophyta</taxon>
        <taxon>core chlorophytes</taxon>
        <taxon>Chlorophyceae</taxon>
        <taxon>CS clade</taxon>
        <taxon>Chlamydomonadales</taxon>
        <taxon>Chlamydomonadaceae</taxon>
        <taxon>Chlamydomonas</taxon>
    </lineage>
</organism>
<dbReference type="GO" id="GO:0016020">
    <property type="term" value="C:membrane"/>
    <property type="evidence" value="ECO:0007669"/>
    <property type="project" value="UniProtKB-SubCell"/>
</dbReference>
<evidence type="ECO:0000256" key="6">
    <source>
        <dbReference type="ARBA" id="ARBA00022989"/>
    </source>
</evidence>
<keyword evidence="6 8" id="KW-1133">Transmembrane helix</keyword>
<dbReference type="InterPro" id="IPR003593">
    <property type="entry name" value="AAA+_ATPase"/>
</dbReference>
<evidence type="ECO:0000259" key="9">
    <source>
        <dbReference type="PROSITE" id="PS50893"/>
    </source>
</evidence>
<feature type="transmembrane region" description="Helical" evidence="8">
    <location>
        <begin position="460"/>
        <end position="477"/>
    </location>
</feature>
<keyword evidence="4" id="KW-0547">Nucleotide-binding</keyword>
<evidence type="ECO:0000256" key="4">
    <source>
        <dbReference type="ARBA" id="ARBA00022741"/>
    </source>
</evidence>
<dbReference type="InterPro" id="IPR003439">
    <property type="entry name" value="ABC_transporter-like_ATP-bd"/>
</dbReference>
<dbReference type="Pfam" id="PF01061">
    <property type="entry name" value="ABC2_membrane"/>
    <property type="match status" value="1"/>
</dbReference>
<feature type="domain" description="ABC transporter" evidence="9">
    <location>
        <begin position="18"/>
        <end position="291"/>
    </location>
</feature>
<dbReference type="PROSITE" id="PS00211">
    <property type="entry name" value="ABC_TRANSPORTER_1"/>
    <property type="match status" value="1"/>
</dbReference>
<dbReference type="GO" id="GO:0005524">
    <property type="term" value="F:ATP binding"/>
    <property type="evidence" value="ECO:0007669"/>
    <property type="project" value="UniProtKB-KW"/>
</dbReference>
<reference evidence="10" key="1">
    <citation type="journal article" date="2020" name="bioRxiv">
        <title>Comparative genomics of Chlamydomonas.</title>
        <authorList>
            <person name="Craig R.J."/>
            <person name="Hasan A.R."/>
            <person name="Ness R.W."/>
            <person name="Keightley P.D."/>
        </authorList>
    </citation>
    <scope>NUCLEOTIDE SEQUENCE</scope>
    <source>
        <strain evidence="10">CCAP 11/173</strain>
    </source>
</reference>
<name>A0A836B9T6_9CHLO</name>
<keyword evidence="2" id="KW-0813">Transport</keyword>
<comment type="caution">
    <text evidence="10">The sequence shown here is derived from an EMBL/GenBank/DDBJ whole genome shotgun (WGS) entry which is preliminary data.</text>
</comment>
<dbReference type="GO" id="GO:0140359">
    <property type="term" value="F:ABC-type transporter activity"/>
    <property type="evidence" value="ECO:0007669"/>
    <property type="project" value="InterPro"/>
</dbReference>
<comment type="subcellular location">
    <subcellularLocation>
        <location evidence="1">Membrane</location>
        <topology evidence="1">Multi-pass membrane protein</topology>
    </subcellularLocation>
</comment>
<feature type="transmembrane region" description="Helical" evidence="8">
    <location>
        <begin position="599"/>
        <end position="627"/>
    </location>
</feature>
<dbReference type="OrthoDB" id="66620at2759"/>
<evidence type="ECO:0000256" key="7">
    <source>
        <dbReference type="ARBA" id="ARBA00023136"/>
    </source>
</evidence>
<dbReference type="EMBL" id="JAEHOD010000006">
    <property type="protein sequence ID" value="KAG2452091.1"/>
    <property type="molecule type" value="Genomic_DNA"/>
</dbReference>
<feature type="transmembrane region" description="Helical" evidence="8">
    <location>
        <begin position="489"/>
        <end position="513"/>
    </location>
</feature>
<keyword evidence="11" id="KW-1185">Reference proteome</keyword>
<dbReference type="InterPro" id="IPR013525">
    <property type="entry name" value="ABC2_TM"/>
</dbReference>
<dbReference type="InterPro" id="IPR043926">
    <property type="entry name" value="ABCG_dom"/>
</dbReference>
<keyword evidence="3 8" id="KW-0812">Transmembrane</keyword>
<evidence type="ECO:0000313" key="11">
    <source>
        <dbReference type="Proteomes" id="UP000613740"/>
    </source>
</evidence>
<dbReference type="PROSITE" id="PS50893">
    <property type="entry name" value="ABC_TRANSPORTER_2"/>
    <property type="match status" value="1"/>
</dbReference>
<dbReference type="InterPro" id="IPR027417">
    <property type="entry name" value="P-loop_NTPase"/>
</dbReference>
<evidence type="ECO:0000313" key="10">
    <source>
        <dbReference type="EMBL" id="KAG2452091.1"/>
    </source>
</evidence>
<proteinExistence type="predicted"/>
<accession>A0A836B9T6</accession>
<evidence type="ECO:0000256" key="2">
    <source>
        <dbReference type="ARBA" id="ARBA00022448"/>
    </source>
</evidence>
<dbReference type="InterPro" id="IPR017871">
    <property type="entry name" value="ABC_transporter-like_CS"/>
</dbReference>
<dbReference type="Pfam" id="PF19055">
    <property type="entry name" value="ABC2_membrane_7"/>
    <property type="match status" value="1"/>
</dbReference>
<sequence>MTAKSTGSSARRKQGALIEWHDVSYTVTDQVTKQKKTIISNMYGLAQPGRLLAIMGPSGAGKSTLLDVLACNNSSQGAALSGRITVDGAPRAARQFAFISCYVQQKDVLLSSATSPGACTLPRRHVRIALPCPALLQVREVIHTAALLKLPYRGMAAAAKRELVEATLKELDLAGCADTLIGDETIGLKGISGGQKRRVSVGIELVKDPRVLFLDEPSSGLDSEMALGVMSSLVRLARKGRTVVCTIHQPNSDITDCFDDYLLLAGGRTLYGGLWSGAVDFFARAGYSCPSFKNPTDYFMSVITRDEAAVDTLATAYAKLRLGLLAEAADEGRATASQLGLSATAADGGWSTYSTAGGGALSATPQSSSRLAEFAATAEAADDGEEMKGGGTAAAVALDVESGSGRGSGGGYADRADVDASGALEEPAGPLVPVWFQVGVLTARVWRTWIRSPVMLASELVQYLFFALFVGLMYFRFNDKLGEGDFNRIACIWFSFAVLCFTPSYTAVTSWAAERLLLKRELDQRLYGINTYYLARYAVLLPFEMAQCALFLCVMYFFVGFYPSAANFFIFFAVLSMFQIISEGLGVCCAVVTKTPTSAVIMLTFVLLVLLSFSGFLTVKTPVYFVWVQKMSFFTYSFSALLDTEFAKISFVGAEGQTVPGMEVLPASVDTGLTTAQNIGVVAAQVGGMELIKLAALHLAYRLKWL</sequence>
<dbReference type="SMART" id="SM00382">
    <property type="entry name" value="AAA"/>
    <property type="match status" value="1"/>
</dbReference>
<dbReference type="Gene3D" id="3.40.50.300">
    <property type="entry name" value="P-loop containing nucleotide triphosphate hydrolases"/>
    <property type="match status" value="1"/>
</dbReference>
<evidence type="ECO:0000256" key="3">
    <source>
        <dbReference type="ARBA" id="ARBA00022692"/>
    </source>
</evidence>
<feature type="transmembrane region" description="Helical" evidence="8">
    <location>
        <begin position="533"/>
        <end position="559"/>
    </location>
</feature>
<keyword evidence="5" id="KW-0067">ATP-binding</keyword>
<feature type="transmembrane region" description="Helical" evidence="8">
    <location>
        <begin position="566"/>
        <end position="593"/>
    </location>
</feature>
<dbReference type="PANTHER" id="PTHR48041:SF139">
    <property type="entry name" value="PROTEIN SCARLET"/>
    <property type="match status" value="1"/>
</dbReference>
<evidence type="ECO:0000256" key="8">
    <source>
        <dbReference type="SAM" id="Phobius"/>
    </source>
</evidence>
<dbReference type="Pfam" id="PF00005">
    <property type="entry name" value="ABC_tran"/>
    <property type="match status" value="1"/>
</dbReference>
<keyword evidence="7 8" id="KW-0472">Membrane</keyword>
<dbReference type="Proteomes" id="UP000613740">
    <property type="component" value="Unassembled WGS sequence"/>
</dbReference>
<dbReference type="InterPro" id="IPR050352">
    <property type="entry name" value="ABCG_transporters"/>
</dbReference>
<protein>
    <recommendedName>
        <fullName evidence="9">ABC transporter domain-containing protein</fullName>
    </recommendedName>
</protein>
<evidence type="ECO:0000256" key="5">
    <source>
        <dbReference type="ARBA" id="ARBA00022840"/>
    </source>
</evidence>
<dbReference type="SUPFAM" id="SSF52540">
    <property type="entry name" value="P-loop containing nucleoside triphosphate hydrolases"/>
    <property type="match status" value="1"/>
</dbReference>
<gene>
    <name evidence="10" type="ORF">HYH02_003126</name>
</gene>
<dbReference type="PANTHER" id="PTHR48041">
    <property type="entry name" value="ABC TRANSPORTER G FAMILY MEMBER 28"/>
    <property type="match status" value="1"/>
</dbReference>
<dbReference type="AlphaFoldDB" id="A0A836B9T6"/>